<feature type="region of interest" description="Disordered" evidence="1">
    <location>
        <begin position="111"/>
        <end position="209"/>
    </location>
</feature>
<protein>
    <submittedName>
        <fullName evidence="3">Uncharacterized protein</fullName>
    </submittedName>
</protein>
<feature type="chain" id="PRO_5025530824" evidence="2">
    <location>
        <begin position="27"/>
        <end position="209"/>
    </location>
</feature>
<accession>A0A6B0V1T0</accession>
<evidence type="ECO:0000256" key="1">
    <source>
        <dbReference type="SAM" id="MobiDB-lite"/>
    </source>
</evidence>
<feature type="compositionally biased region" description="Gly residues" evidence="1">
    <location>
        <begin position="164"/>
        <end position="187"/>
    </location>
</feature>
<name>A0A6B0V1T0_IXORI</name>
<evidence type="ECO:0000313" key="3">
    <source>
        <dbReference type="EMBL" id="MXU96220.1"/>
    </source>
</evidence>
<feature type="compositionally biased region" description="Gly residues" evidence="1">
    <location>
        <begin position="118"/>
        <end position="157"/>
    </location>
</feature>
<feature type="signal peptide" evidence="2">
    <location>
        <begin position="1"/>
        <end position="26"/>
    </location>
</feature>
<proteinExistence type="predicted"/>
<dbReference type="AlphaFoldDB" id="A0A6B0V1T0"/>
<dbReference type="EMBL" id="GIFC01014137">
    <property type="protein sequence ID" value="MXU96220.1"/>
    <property type="molecule type" value="Transcribed_RNA"/>
</dbReference>
<keyword evidence="2" id="KW-0732">Signal</keyword>
<sequence>MRFWAAFPSSTLSSLDFLVVRTLSSGALSFLAGGADENFETRPSKMSSLSSSSSRTRSQNAFSDTFWGATFFQLALLRVVPTVYFFLGFIPWGSMSPPPSGAMGPPLGIWPSMPPNPGGGGGGGPMPGMGGGGGGPPMPGMGGGGGMPMPGMGGGGGMPPPMPGMGGGGGMPPGMGGGGGGGGGGAPPVGARPGGTFSLAPFGFCRRAS</sequence>
<evidence type="ECO:0000256" key="2">
    <source>
        <dbReference type="SAM" id="SignalP"/>
    </source>
</evidence>
<reference evidence="3" key="1">
    <citation type="submission" date="2019-12" db="EMBL/GenBank/DDBJ databases">
        <title>An insight into the sialome of adult female Ixodes ricinus ticks feeding for 6 days.</title>
        <authorList>
            <person name="Perner J."/>
            <person name="Ribeiro J.M.C."/>
        </authorList>
    </citation>
    <scope>NUCLEOTIDE SEQUENCE</scope>
    <source>
        <strain evidence="3">Semi-engorged</strain>
        <tissue evidence="3">Salivary glands</tissue>
    </source>
</reference>
<organism evidence="3">
    <name type="scientific">Ixodes ricinus</name>
    <name type="common">Common tick</name>
    <name type="synonym">Acarus ricinus</name>
    <dbReference type="NCBI Taxonomy" id="34613"/>
    <lineage>
        <taxon>Eukaryota</taxon>
        <taxon>Metazoa</taxon>
        <taxon>Ecdysozoa</taxon>
        <taxon>Arthropoda</taxon>
        <taxon>Chelicerata</taxon>
        <taxon>Arachnida</taxon>
        <taxon>Acari</taxon>
        <taxon>Parasitiformes</taxon>
        <taxon>Ixodida</taxon>
        <taxon>Ixodoidea</taxon>
        <taxon>Ixodidae</taxon>
        <taxon>Ixodinae</taxon>
        <taxon>Ixodes</taxon>
    </lineage>
</organism>